<dbReference type="CDD" id="cd14327">
    <property type="entry name" value="UBA_atUPL1_2_like"/>
    <property type="match status" value="1"/>
</dbReference>
<dbReference type="PANTHER" id="PTHR47510">
    <property type="entry name" value="REVERSE TRANSCRIPTASE DOMAIN-CONTAINING PROTEIN"/>
    <property type="match status" value="1"/>
</dbReference>
<dbReference type="InterPro" id="IPR015940">
    <property type="entry name" value="UBA"/>
</dbReference>
<dbReference type="InterPro" id="IPR016024">
    <property type="entry name" value="ARM-type_fold"/>
</dbReference>
<proteinExistence type="predicted"/>
<dbReference type="Pfam" id="PF03004">
    <property type="entry name" value="Transposase_24"/>
    <property type="match status" value="1"/>
</dbReference>
<comment type="caution">
    <text evidence="4">The sequence shown here is derived from an EMBL/GenBank/DDBJ whole genome shotgun (WGS) entry which is preliminary data.</text>
</comment>
<dbReference type="PANTHER" id="PTHR47510:SF3">
    <property type="entry name" value="ENDO_EXONUCLEASE_PHOSPHATASE DOMAIN-CONTAINING PROTEIN"/>
    <property type="match status" value="1"/>
</dbReference>
<feature type="region of interest" description="Disordered" evidence="2">
    <location>
        <begin position="374"/>
        <end position="411"/>
    </location>
</feature>
<feature type="compositionally biased region" description="Polar residues" evidence="2">
    <location>
        <begin position="3604"/>
        <end position="3624"/>
    </location>
</feature>
<reference evidence="4 5" key="1">
    <citation type="journal article" date="2018" name="Nat. Genet.">
        <title>Extensive intraspecific gene order and gene structural variations between Mo17 and other maize genomes.</title>
        <authorList>
            <person name="Sun S."/>
            <person name="Zhou Y."/>
            <person name="Chen J."/>
            <person name="Shi J."/>
            <person name="Zhao H."/>
            <person name="Zhao H."/>
            <person name="Song W."/>
            <person name="Zhang M."/>
            <person name="Cui Y."/>
            <person name="Dong X."/>
            <person name="Liu H."/>
            <person name="Ma X."/>
            <person name="Jiao Y."/>
            <person name="Wang B."/>
            <person name="Wei X."/>
            <person name="Stein J.C."/>
            <person name="Glaubitz J.C."/>
            <person name="Lu F."/>
            <person name="Yu G."/>
            <person name="Liang C."/>
            <person name="Fengler K."/>
            <person name="Li B."/>
            <person name="Rafalski A."/>
            <person name="Schnable P.S."/>
            <person name="Ware D.H."/>
            <person name="Buckler E.S."/>
            <person name="Lai J."/>
        </authorList>
    </citation>
    <scope>NUCLEOTIDE SEQUENCE [LARGE SCALE GENOMIC DNA]</scope>
    <source>
        <strain evidence="5">cv. Missouri 17</strain>
        <tissue evidence="4">Seedling</tissue>
    </source>
</reference>
<feature type="compositionally biased region" description="Basic and acidic residues" evidence="2">
    <location>
        <begin position="226"/>
        <end position="238"/>
    </location>
</feature>
<dbReference type="SUPFAM" id="SSF48371">
    <property type="entry name" value="ARM repeat"/>
    <property type="match status" value="2"/>
</dbReference>
<feature type="domain" description="UBA" evidence="3">
    <location>
        <begin position="2824"/>
        <end position="2865"/>
    </location>
</feature>
<dbReference type="Gene3D" id="6.10.250.1630">
    <property type="match status" value="1"/>
</dbReference>
<feature type="region of interest" description="Disordered" evidence="2">
    <location>
        <begin position="22"/>
        <end position="76"/>
    </location>
</feature>
<evidence type="ECO:0000313" key="5">
    <source>
        <dbReference type="Proteomes" id="UP000251960"/>
    </source>
</evidence>
<dbReference type="InterPro" id="IPR010309">
    <property type="entry name" value="E3_Ub_ligase_DUF908"/>
</dbReference>
<dbReference type="SUPFAM" id="SSF56219">
    <property type="entry name" value="DNase I-like"/>
    <property type="match status" value="1"/>
</dbReference>
<dbReference type="PROSITE" id="PS50030">
    <property type="entry name" value="UBA"/>
    <property type="match status" value="1"/>
</dbReference>
<evidence type="ECO:0000256" key="1">
    <source>
        <dbReference type="ARBA" id="ARBA00022679"/>
    </source>
</evidence>
<dbReference type="GO" id="GO:0016740">
    <property type="term" value="F:transferase activity"/>
    <property type="evidence" value="ECO:0007669"/>
    <property type="project" value="UniProtKB-KW"/>
</dbReference>
<dbReference type="Gene3D" id="3.40.718.10">
    <property type="entry name" value="Isopropylmalate Dehydrogenase"/>
    <property type="match status" value="1"/>
</dbReference>
<feature type="compositionally biased region" description="Basic and acidic residues" evidence="2">
    <location>
        <begin position="22"/>
        <end position="48"/>
    </location>
</feature>
<dbReference type="SMART" id="SM00165">
    <property type="entry name" value="UBA"/>
    <property type="match status" value="1"/>
</dbReference>
<dbReference type="InterPro" id="IPR011989">
    <property type="entry name" value="ARM-like"/>
</dbReference>
<dbReference type="Pfam" id="PF06012">
    <property type="entry name" value="DUF908"/>
    <property type="match status" value="1"/>
</dbReference>
<feature type="compositionally biased region" description="Basic and acidic residues" evidence="2">
    <location>
        <begin position="55"/>
        <end position="64"/>
    </location>
</feature>
<dbReference type="InterPro" id="IPR004252">
    <property type="entry name" value="Probable_transposase_24"/>
</dbReference>
<evidence type="ECO:0000256" key="2">
    <source>
        <dbReference type="SAM" id="MobiDB-lite"/>
    </source>
</evidence>
<evidence type="ECO:0000313" key="4">
    <source>
        <dbReference type="EMBL" id="PWZ39304.1"/>
    </source>
</evidence>
<dbReference type="Gene3D" id="1.10.8.10">
    <property type="entry name" value="DNA helicase RuvA subunit, C-terminal domain"/>
    <property type="match status" value="1"/>
</dbReference>
<dbReference type="Gene3D" id="1.25.10.10">
    <property type="entry name" value="Leucine-rich Repeat Variant"/>
    <property type="match status" value="1"/>
</dbReference>
<dbReference type="InterPro" id="IPR036691">
    <property type="entry name" value="Endo/exonu/phosph_ase_sf"/>
</dbReference>
<organism evidence="4 5">
    <name type="scientific">Zea mays</name>
    <name type="common">Maize</name>
    <dbReference type="NCBI Taxonomy" id="4577"/>
    <lineage>
        <taxon>Eukaryota</taxon>
        <taxon>Viridiplantae</taxon>
        <taxon>Streptophyta</taxon>
        <taxon>Embryophyta</taxon>
        <taxon>Tracheophyta</taxon>
        <taxon>Spermatophyta</taxon>
        <taxon>Magnoliopsida</taxon>
        <taxon>Liliopsida</taxon>
        <taxon>Poales</taxon>
        <taxon>Poaceae</taxon>
        <taxon>PACMAD clade</taxon>
        <taxon>Panicoideae</taxon>
        <taxon>Andropogonodae</taxon>
        <taxon>Andropogoneae</taxon>
        <taxon>Tripsacinae</taxon>
        <taxon>Zea</taxon>
    </lineage>
</organism>
<dbReference type="Proteomes" id="UP000251960">
    <property type="component" value="Chromosome 2"/>
</dbReference>
<dbReference type="ExpressionAtlas" id="A0A3L6FYU4">
    <property type="expression patterns" value="baseline and differential"/>
</dbReference>
<dbReference type="InterPro" id="IPR009060">
    <property type="entry name" value="UBA-like_sf"/>
</dbReference>
<dbReference type="Pfam" id="PF00078">
    <property type="entry name" value="RVT_1"/>
    <property type="match status" value="1"/>
</dbReference>
<sequence>MARGMRKCIIQSQEEYLVEEHIGETSHRPRDAAYDHHPSARERQKESDNGNEFNDLDHHKKDTTSFETTSGVYPSPDDADIEDSVEGQTNEAISRGPNKLKHVWNLQKGKRIVVNCNELGQPIGEEAGVLGKFLGMVARNGCLCSLSFKDWRLLIGKKDRNNEQKTSKMSKENNLKNVPKGVLDDQWVALVNNWFTTKSQDISEANRINCAKRKATHTSGTKSFARNREDMREQDPGKKYPHRAVLYINTHKSNITKNKNPHVVALKELLVQQPSLADTSHGKVAWKGDALSQILGEEKPGHIHGLGLVPNPDQECLDEPLSASKDLQPTMNQKVNLLDELNSTMGKPPMPRGGLQGGRVSTSLNVKNRSNAAKVMNQDTARNSSNHEPYKNKGSLENYSPSTKDDQSTSKRKVREALVEVILGFLLMMWLVEEALVGEPYAASRASLSTTACFSLLLSHAASHFPLALAGDFRQPAWCMSPWEAEISRSGVFAAQRRGSGEAEEGNNEHIDLAVKTIQSKIAPPVSELGPDALFEPTFQEQLSRVIHVTEMDECAYQEMITHLHLCSIKHPKKIQQERIPLSKITLENKDIQLDINIRVSDGADSMELHVYDFKGPGVALSMYNSDEFIRPFAESSMDMALSKKLSLYLSTKNTILKKYDDSFKYPLYNMQAVDTNVHLQRSDGDGVFDVQDRINGRTLCDCDSIAACEVITKLQATARRQWEALVRLFFTREKDNISGKQEQHEKSSTMHTPYSNFFDLGPPWNTGSLKGPKGLPSQLKFEIMDRAPEFSLDLSLDSFTDNSVAAPRSDRLLLGGTSITSHKLKEKLGTYWSTILEYKRQSTPWSEEELNFIWIGVRRVRKLVEPTRVRVGSWNVGSLTETKWKGQKAKEVEGTGFKLWYTGTIANKNGVGILIDKSLKDGVVDVKRLGDRIVLVKLVIGDLVLNVISAYAPQVGLNENSKWEFWEGLEDMVSSVPVGKKLFIGGDLNGHVGTSSTSFEGVHGCFGFGTRNQEGEEILNFALAYDMFITNTFFRKRKSHLVTFSSGQHTSQIDFVFLRKEDKHACLDCKVIPGECVVTQHNLVVANFRFKIRLQRNKHNKVTRTKWWKLKGDVAQTFEERVIKEGPWAEEGDTNIMWRKMATCIRKIASEDFGLSQGNKREVKDTWWWNEDVQKAIKEKKDCYKCLHHDKCSDNIEKYMIAKKSAKRAVSRARGQAYDDLYQRLDTKQGEKDIYRMAKIRERKTRDVNQVKCIKDEANQLLVKNEEIKNRWKEYFNKLFNGGNESSIIELDEPFDDNNKGFVRRIQEYEVKEALKRMKVGKAMGPDGIPIDVWRCLGDIAIVWLTKLFNTIFRTNRMPDEWRRSTLVPIFKNKGDVQSCTNYHGIKLMSHTMKLWERVIEHRLRKMTSVTQNQFGFMPRRSTMEAIFLLRQLMERFREQKKDLHMVFIDLEKAYDKESRSGVSQKLELWRQTLEAKGFRLSRSKTEYMKCDFSAMGYDDGDVSLDGQVVPKKDTFRYLRSMLQKEGDIDEDVSHRIKAGWLRWWQAAGVLCDPRPPSIKSFINSVTTVPLEDVELPLKDFAWEFDKGDFHHWLDLFNHFDSFFESYIKSRKDLHLEDNFLDVDPPFPREALLQILRVSKLILENCTNRHFSSFFEQHLSALLASTDADIVEASLQTLMAFVDKSVGKSSIRSASLASKLFALSQGWGGKEGGLGLVACSLPSVSDPVSTEVGSTLHFEFYRAADKSEKSQCLEKENKLEVIHLSNVNSCKEADLEILDRLVKDYSVPQALRFLLLTRLRFARAFDSLTCRHQYICIRLYAFIVLVQAGHDLEVVSTFLNNEPEFIDELLSLLSYEDEIPEKIRILGVLSLVALCQDRSHQPTVLSSVTSGGHRGILPILMQNTVDSIINGSMKWSIIFAEALLSLVSMLVSSTPGSLALQEAGFIPTILPLLKDTNTQHLHLVSKAVHVIESFLDYHNPSSAVFRDLGGLDDTIARLKLEVSQVEVDSKLIDHSTNEGNEVESYPPVQDIQPSCSESLILYHRKNLIKVLLRTISLATYVPGSSARVDGSEENVLPPCLCAIFKRGKDFGGGVFSLAANVMSDLIHKDPTCYTVLDSAGLPQAFLDAIMCGGLYNSDAVSCIPQCLDALCLNNNGLQLVKDRNALRCFVKIFTSRSYMKALSGDTAGALSSGLDELMRHAPSLRSSGVSMFIEILNTIFKVWCGVDSIPYKESDNYSAVIPMDTDVVVATSQSEGVPPEVGCSGETVDAPLDAVTSSSIELFLPECICNVARLLETVLQNADICRLFIEKKGIEAVLQLFKLPSIPVSVSIGQSISVAFKNFSPQHSVSLARAVCSFFRDHLKITNELLGSISGTMLVGSEPAKQSALLKPLSTLEGLLSIANFLLKGTTIMVSELAFADAEILKELGKVYIEVTWQISLLSDSKVDTQDADQDDLAEEASISERDSDDDTNTAPLSRYMNPVSARASISPWSMEQDFVSTVRSVSHMHHHGRHSLSRISGRLNGVLNATSTDLDGPCFPAETSRRHDALKRIPDDVVSELLKKFCCTMRSFLSTLVKGLPAHRRPDSNLNPNSRSLVTALAQFFLSALGFSGHSTAGFEMSLSVKCRYLGKVVEDMAVLTFDSRRRLCNSALVNSFYVNGTFKDVLTTFEATSQLLWTLPFSVLAAATDQGSSINEKVSHNSWLLDTLQSYCKFLEYYVNSTFLLSPSSSHNRLLVQPIVTELSINLFPVPSDPESFARMLQSQVLDAVLPVWNHTMFPVCNPAFVTSLVSIMNNICSVVGDMKQSRSSVGVANQRVTGPPLDESAIATIVEMGFSRARAEESLRSVRTNSVEMATDWLFNHPEESVQEDVQLAQALALSLGSSIETPKEDGSNKNDTVIAEEKGVFVLPLDDILTVSTKLFQSSDSTLAFPLTDLLATLCNRNKSEYCKRVVLYLFEQLRHFSSDATDMGALYSVAHVLALLLSEDSGIRETSAENGVISQVLNILGSLKSRTDQTDHTWNSISALLLILYNMLQFNPKLSMETMDGISKSISDASSADSKENPLPTAEHRTEIIDSADDASANVFKKILGKSTGYLNDQESQKALVFCCEFIKLCVPATVMHAVLQLSARLTKTHALAALFFESGGLASLLNLPGTCIFPGFETLASAIVRHLIEDPQTLQSAMELEIRQSLSNHGSRTPSSFLTNMAPLISRDPVIFMKAATSVCQLDYSGGRLNVVLLKDKEKDREKQNVPVTESGVPCNEPVRVTAEVKTVDTPNRCSRNHKKVPASLPQVIDQLLEIIMSYPSASKEHGFDGYSLLTPMDVDEPNTKGKSKVGDGQELDGDAFSERSALLSKFAFVLKLMSEILLMYVHAVGIILRRDTEISVSRSCAQGAGHSGLLHHIFYLLLPLPSVKIADTSDDWIGNLSERASWFLVALCCRSAEGRRRVVSEIVKALNQFIGSASNTSRGSLIPDRKVLAFSELVNSILSRNSQSNLPVLGCSPDIAKPMVDGGMVQSLSVLLKVIDLDHPDAVRVVNLILKALDSLTRTAYTTDQVLNSDRFTKNRLPGSHEQTHEADDIVIPEQTTYDSHHHTNDIESASQQAQELSHVGGNNNENLDQPAEQEMGVDLADNSTSNGNPPTRAVQFMREGPIEGNVMAPSTDIGLAFSMQHQVDGMGVEDEDLGEESEDEEDEEIAAEGAGLMSIADTDIEDQENNAIGDDYNDDLMDEEDDDFLENHVIEVRWRESLTRMDYDHHLRFSRGRADSSGFIDISSESFHGVGTVDSFDLHRSFGLERRRQIGSRSLLDRPRTDGNAFLHPLLVRPAQSREGTNSAWPSGGTSSRDFHMLSFDIPSYMLDAGFSPETAPPVFGERVVSTAPPPLIDFSLGMDSLRIRRGPGDNLWTDDGQPQAGNHAAAIAQAVEDHFVSQLTVANNSNSAPQVRPEQTGNGANAHSELPDTGNAEPVTTDPLSQPVGRHQLVCTVNQGPVPANDVLCPTDVHVNQHLVDSIYDSRVVEPVQQTAAGDPNTIPQSDEMMCIAGTQLGGHPERDSLSGNGSYGNIMQNEIEAPQQVHLGNDPREPPSDLESSCHALVTSASAAPELSDAHVDSSAVNADVDMNIVDIAENEVGNSAPASDGNDLSSRRYEDALQEPQTVQTNAINEASSANEIDPTFLEALPEDLRAEVLASQQNRSAPAASYTPPAAEEIDPEFLAALPPDIQAEVLAQQRAQRIAHSQPAGQPVDMDNASIIATFPPDLREEVLLTSSEAVLSALPSALLAEAQMLRDRELSRYRARGSLFGGSYRLGGRRLPTDNQTVIDRAVGVTVGRRVISTTCSSKGKDVEGTPLLDSEALRALIRLLQLAPVMFTLCICSTI</sequence>
<feature type="compositionally biased region" description="Polar residues" evidence="2">
    <location>
        <begin position="374"/>
        <end position="387"/>
    </location>
</feature>
<dbReference type="Pfam" id="PF06025">
    <property type="entry name" value="DUF913"/>
    <property type="match status" value="1"/>
</dbReference>
<dbReference type="InterPro" id="IPR025527">
    <property type="entry name" value="HUWE1/Rev1_UBM"/>
</dbReference>
<gene>
    <name evidence="4" type="primary">UPL1</name>
    <name evidence="4" type="ORF">Zm00014a_034763</name>
</gene>
<dbReference type="CDD" id="cd09076">
    <property type="entry name" value="L1-EN"/>
    <property type="match status" value="1"/>
</dbReference>
<feature type="region of interest" description="Disordered" evidence="2">
    <location>
        <begin position="213"/>
        <end position="238"/>
    </location>
</feature>
<dbReference type="InterPro" id="IPR010314">
    <property type="entry name" value="E3_Ub_ligase_DUF913"/>
</dbReference>
<feature type="compositionally biased region" description="Polar residues" evidence="2">
    <location>
        <begin position="3943"/>
        <end position="3959"/>
    </location>
</feature>
<feature type="region of interest" description="Disordered" evidence="2">
    <location>
        <begin position="2451"/>
        <end position="2479"/>
    </location>
</feature>
<dbReference type="Pfam" id="PF22562">
    <property type="entry name" value="UBA_7"/>
    <property type="match status" value="1"/>
</dbReference>
<dbReference type="Pfam" id="PF14377">
    <property type="entry name" value="UBM"/>
    <property type="match status" value="3"/>
</dbReference>
<feature type="compositionally biased region" description="Acidic residues" evidence="2">
    <location>
        <begin position="2451"/>
        <end position="2460"/>
    </location>
</feature>
<evidence type="ECO:0000259" key="3">
    <source>
        <dbReference type="PROSITE" id="PS50030"/>
    </source>
</evidence>
<dbReference type="Gene3D" id="3.60.10.10">
    <property type="entry name" value="Endonuclease/exonuclease/phosphatase"/>
    <property type="match status" value="1"/>
</dbReference>
<dbReference type="EMBL" id="NCVQ01000003">
    <property type="protein sequence ID" value="PWZ39304.1"/>
    <property type="molecule type" value="Genomic_DNA"/>
</dbReference>
<feature type="region of interest" description="Disordered" evidence="2">
    <location>
        <begin position="3943"/>
        <end position="3980"/>
    </location>
</feature>
<keyword evidence="1" id="KW-0808">Transferase</keyword>
<dbReference type="GO" id="GO:0016567">
    <property type="term" value="P:protein ubiquitination"/>
    <property type="evidence" value="ECO:0007669"/>
    <property type="project" value="UniProtKB-UniPathway"/>
</dbReference>
<accession>A0A3L6FYU4</accession>
<dbReference type="InterPro" id="IPR000477">
    <property type="entry name" value="RT_dom"/>
</dbReference>
<dbReference type="UniPathway" id="UPA00143"/>
<feature type="region of interest" description="Disordered" evidence="2">
    <location>
        <begin position="3604"/>
        <end position="3626"/>
    </location>
</feature>
<protein>
    <submittedName>
        <fullName evidence="4">E3 ubiquitin-protein ligase UPL1</fullName>
    </submittedName>
</protein>
<dbReference type="SUPFAM" id="SSF53659">
    <property type="entry name" value="Isocitrate/Isopropylmalate dehydrogenase-like"/>
    <property type="match status" value="1"/>
</dbReference>
<dbReference type="SUPFAM" id="SSF46934">
    <property type="entry name" value="UBA-like"/>
    <property type="match status" value="1"/>
</dbReference>
<dbReference type="FunFam" id="1.10.8.10:FF:000067">
    <property type="entry name" value="E3 ubiquitin-protein ligase UPL1"/>
    <property type="match status" value="1"/>
</dbReference>
<name>A0A3L6FYU4_MAIZE</name>